<dbReference type="Proteomes" id="UP000749559">
    <property type="component" value="Unassembled WGS sequence"/>
</dbReference>
<protein>
    <submittedName>
        <fullName evidence="1">Uncharacterized protein</fullName>
    </submittedName>
</protein>
<dbReference type="Gene3D" id="3.40.50.1110">
    <property type="entry name" value="SGNH hydrolase"/>
    <property type="match status" value="1"/>
</dbReference>
<dbReference type="EMBL" id="CAIIXF020000010">
    <property type="protein sequence ID" value="CAH1796351.1"/>
    <property type="molecule type" value="Genomic_DNA"/>
</dbReference>
<accession>A0A8S4PT63</accession>
<dbReference type="InterPro" id="IPR036514">
    <property type="entry name" value="SGNH_hydro_sf"/>
</dbReference>
<sequence length="208" mass="23403">MAVRVWIVGTSHITRLRSYVDDNPWDFKNSPGFDEVYTERSGGTIEHLKSKVKAREPVVGQGFVSCFIQGGGNDISNKTADMQGNLEDISQEIAERLWSLATECAKHMGPNGKVLVGKLIHRTPSMKYPKGIQTEQHARRHNLVTDRVNVLLNSKSTDNIIYYRTRGVEQSIAEKLADGVHFKHSFMRVYRDSVMDGLFLGIGRAMHS</sequence>
<organism evidence="1 2">
    <name type="scientific">Owenia fusiformis</name>
    <name type="common">Polychaete worm</name>
    <dbReference type="NCBI Taxonomy" id="6347"/>
    <lineage>
        <taxon>Eukaryota</taxon>
        <taxon>Metazoa</taxon>
        <taxon>Spiralia</taxon>
        <taxon>Lophotrochozoa</taxon>
        <taxon>Annelida</taxon>
        <taxon>Polychaeta</taxon>
        <taxon>Sedentaria</taxon>
        <taxon>Canalipalpata</taxon>
        <taxon>Sabellida</taxon>
        <taxon>Oweniida</taxon>
        <taxon>Oweniidae</taxon>
        <taxon>Owenia</taxon>
    </lineage>
</organism>
<keyword evidence="2" id="KW-1185">Reference proteome</keyword>
<evidence type="ECO:0000313" key="2">
    <source>
        <dbReference type="Proteomes" id="UP000749559"/>
    </source>
</evidence>
<evidence type="ECO:0000313" key="1">
    <source>
        <dbReference type="EMBL" id="CAH1796351.1"/>
    </source>
</evidence>
<reference evidence="1" key="1">
    <citation type="submission" date="2022-03" db="EMBL/GenBank/DDBJ databases">
        <authorList>
            <person name="Martin C."/>
        </authorList>
    </citation>
    <scope>NUCLEOTIDE SEQUENCE</scope>
</reference>
<gene>
    <name evidence="1" type="ORF">OFUS_LOCUS20771</name>
</gene>
<comment type="caution">
    <text evidence="1">The sequence shown here is derived from an EMBL/GenBank/DDBJ whole genome shotgun (WGS) entry which is preliminary data.</text>
</comment>
<dbReference type="AlphaFoldDB" id="A0A8S4PT63"/>
<proteinExistence type="predicted"/>
<name>A0A8S4PT63_OWEFU</name>